<accession>A0A318H291</accession>
<keyword evidence="5" id="KW-0804">Transcription</keyword>
<gene>
    <name evidence="7" type="ORF">C7444_10451</name>
</gene>
<dbReference type="GO" id="GO:0003700">
    <property type="term" value="F:DNA-binding transcription factor activity"/>
    <property type="evidence" value="ECO:0007669"/>
    <property type="project" value="InterPro"/>
</dbReference>
<dbReference type="GO" id="GO:0030170">
    <property type="term" value="F:pyridoxal phosphate binding"/>
    <property type="evidence" value="ECO:0007669"/>
    <property type="project" value="InterPro"/>
</dbReference>
<dbReference type="InterPro" id="IPR051446">
    <property type="entry name" value="HTH_trans_reg/aminotransferase"/>
</dbReference>
<keyword evidence="3" id="KW-0805">Transcription regulation</keyword>
<sequence>MPFSHWIHRLRSSQLPAYQLIPELIAEDLQQGRLAPRERLPPLRQLATTLQLNYTTVVRGFAQARERGLIASRPGMGSYVRGSFIGLPLRAGTGAEMTMNLPPEIEDHPAMQRLQERAAAVISGTPLHDLMRYQDFGGTARDRSLAAQWLAQWVPEATPERVLVAPGIHGVLLALTSLLVRPGQSLCVESMVYPGMKAIAAQLGVQLHPLAMDEQGLLPDEFEAACRSTPVAALYLCPNLHNPTTATLPMRRREQIADIALRYSIPLIEDDAYGMLPAAIPPTLADYAPGLTYYISGLSKWLGAGVRTAQVLAPSTAAHQRLAGALRATTVMASPFINAVVAEWLEQGQAGEVLAAVRAECGWRSTLMRERLGRHGVRTQPNGFHAWLPLAVPDDGRCVASDMAGALRTLGVAAVAGSAFSTDRQPPEGLRLCLGGALTRNDCGRALQAVEDAIERCRTGPSSAAG</sequence>
<dbReference type="EMBL" id="QJJS01000004">
    <property type="protein sequence ID" value="PXW97450.1"/>
    <property type="molecule type" value="Genomic_DNA"/>
</dbReference>
<dbReference type="SUPFAM" id="SSF53383">
    <property type="entry name" value="PLP-dependent transferases"/>
    <property type="match status" value="1"/>
</dbReference>
<dbReference type="Gene3D" id="3.90.1150.10">
    <property type="entry name" value="Aspartate Aminotransferase, domain 1"/>
    <property type="match status" value="1"/>
</dbReference>
<dbReference type="InterPro" id="IPR015422">
    <property type="entry name" value="PyrdxlP-dep_Trfase_small"/>
</dbReference>
<keyword evidence="2" id="KW-0663">Pyridoxal phosphate</keyword>
<dbReference type="InterPro" id="IPR015421">
    <property type="entry name" value="PyrdxlP-dep_Trfase_major"/>
</dbReference>
<reference evidence="7 8" key="1">
    <citation type="submission" date="2018-05" db="EMBL/GenBank/DDBJ databases">
        <title>Genomic Encyclopedia of Type Strains, Phase IV (KMG-IV): sequencing the most valuable type-strain genomes for metagenomic binning, comparative biology and taxonomic classification.</title>
        <authorList>
            <person name="Goeker M."/>
        </authorList>
    </citation>
    <scope>NUCLEOTIDE SEQUENCE [LARGE SCALE GENOMIC DNA]</scope>
    <source>
        <strain evidence="7 8">DSM 566</strain>
    </source>
</reference>
<dbReference type="GO" id="GO:0003677">
    <property type="term" value="F:DNA binding"/>
    <property type="evidence" value="ECO:0007669"/>
    <property type="project" value="UniProtKB-KW"/>
</dbReference>
<dbReference type="PROSITE" id="PS50949">
    <property type="entry name" value="HTH_GNTR"/>
    <property type="match status" value="1"/>
</dbReference>
<dbReference type="PANTHER" id="PTHR46577">
    <property type="entry name" value="HTH-TYPE TRANSCRIPTIONAL REGULATORY PROTEIN GABR"/>
    <property type="match status" value="1"/>
</dbReference>
<evidence type="ECO:0000256" key="2">
    <source>
        <dbReference type="ARBA" id="ARBA00022898"/>
    </source>
</evidence>
<evidence type="ECO:0000256" key="4">
    <source>
        <dbReference type="ARBA" id="ARBA00023125"/>
    </source>
</evidence>
<proteinExistence type="inferred from homology"/>
<dbReference type="SUPFAM" id="SSF46785">
    <property type="entry name" value="Winged helix' DNA-binding domain"/>
    <property type="match status" value="1"/>
</dbReference>
<dbReference type="RefSeq" id="WP_110399852.1">
    <property type="nucleotide sequence ID" value="NZ_QJJS01000004.1"/>
</dbReference>
<comment type="similarity">
    <text evidence="1">In the C-terminal section; belongs to the class-I pyridoxal-phosphate-dependent aminotransferase family.</text>
</comment>
<dbReference type="Gene3D" id="3.40.640.10">
    <property type="entry name" value="Type I PLP-dependent aspartate aminotransferase-like (Major domain)"/>
    <property type="match status" value="1"/>
</dbReference>
<dbReference type="InterPro" id="IPR000524">
    <property type="entry name" value="Tscrpt_reg_HTH_GntR"/>
</dbReference>
<keyword evidence="4" id="KW-0238">DNA-binding</keyword>
<dbReference type="Pfam" id="PF00155">
    <property type="entry name" value="Aminotran_1_2"/>
    <property type="match status" value="1"/>
</dbReference>
<evidence type="ECO:0000256" key="3">
    <source>
        <dbReference type="ARBA" id="ARBA00023015"/>
    </source>
</evidence>
<dbReference type="InterPro" id="IPR036388">
    <property type="entry name" value="WH-like_DNA-bd_sf"/>
</dbReference>
<dbReference type="Pfam" id="PF00392">
    <property type="entry name" value="GntR"/>
    <property type="match status" value="1"/>
</dbReference>
<organism evidence="7 8">
    <name type="scientific">Sphaerotilus hippei</name>
    <dbReference type="NCBI Taxonomy" id="744406"/>
    <lineage>
        <taxon>Bacteria</taxon>
        <taxon>Pseudomonadati</taxon>
        <taxon>Pseudomonadota</taxon>
        <taxon>Betaproteobacteria</taxon>
        <taxon>Burkholderiales</taxon>
        <taxon>Sphaerotilaceae</taxon>
        <taxon>Sphaerotilus</taxon>
    </lineage>
</organism>
<dbReference type="InterPro" id="IPR015424">
    <property type="entry name" value="PyrdxlP-dep_Trfase"/>
</dbReference>
<dbReference type="SMART" id="SM00345">
    <property type="entry name" value="HTH_GNTR"/>
    <property type="match status" value="1"/>
</dbReference>
<dbReference type="CDD" id="cd00609">
    <property type="entry name" value="AAT_like"/>
    <property type="match status" value="1"/>
</dbReference>
<dbReference type="InterPro" id="IPR004839">
    <property type="entry name" value="Aminotransferase_I/II_large"/>
</dbReference>
<evidence type="ECO:0000313" key="8">
    <source>
        <dbReference type="Proteomes" id="UP000247811"/>
    </source>
</evidence>
<dbReference type="Proteomes" id="UP000247811">
    <property type="component" value="Unassembled WGS sequence"/>
</dbReference>
<evidence type="ECO:0000313" key="7">
    <source>
        <dbReference type="EMBL" id="PXW97450.1"/>
    </source>
</evidence>
<dbReference type="PANTHER" id="PTHR46577:SF1">
    <property type="entry name" value="HTH-TYPE TRANSCRIPTIONAL REGULATORY PROTEIN GABR"/>
    <property type="match status" value="1"/>
</dbReference>
<dbReference type="OrthoDB" id="9804020at2"/>
<name>A0A318H291_9BURK</name>
<dbReference type="CDD" id="cd07377">
    <property type="entry name" value="WHTH_GntR"/>
    <property type="match status" value="1"/>
</dbReference>
<evidence type="ECO:0000256" key="1">
    <source>
        <dbReference type="ARBA" id="ARBA00005384"/>
    </source>
</evidence>
<evidence type="ECO:0000256" key="5">
    <source>
        <dbReference type="ARBA" id="ARBA00023163"/>
    </source>
</evidence>
<protein>
    <submittedName>
        <fullName evidence="7">GntR family transcriptional regulator</fullName>
    </submittedName>
</protein>
<dbReference type="Gene3D" id="1.10.10.10">
    <property type="entry name" value="Winged helix-like DNA-binding domain superfamily/Winged helix DNA-binding domain"/>
    <property type="match status" value="1"/>
</dbReference>
<dbReference type="InterPro" id="IPR036390">
    <property type="entry name" value="WH_DNA-bd_sf"/>
</dbReference>
<comment type="caution">
    <text evidence="7">The sequence shown here is derived from an EMBL/GenBank/DDBJ whole genome shotgun (WGS) entry which is preliminary data.</text>
</comment>
<feature type="domain" description="HTH gntR-type" evidence="6">
    <location>
        <begin position="15"/>
        <end position="83"/>
    </location>
</feature>
<evidence type="ECO:0000259" key="6">
    <source>
        <dbReference type="PROSITE" id="PS50949"/>
    </source>
</evidence>
<dbReference type="AlphaFoldDB" id="A0A318H291"/>
<keyword evidence="8" id="KW-1185">Reference proteome</keyword>